<dbReference type="HOGENOM" id="CLU_071037_1_0_9"/>
<dbReference type="eggNOG" id="COG2384">
    <property type="taxonomic scope" value="Bacteria"/>
</dbReference>
<dbReference type="KEGG" id="cpas:Clopa_2218"/>
<dbReference type="OrthoDB" id="5881184at2"/>
<dbReference type="InterPro" id="IPR006901">
    <property type="entry name" value="TrmK"/>
</dbReference>
<dbReference type="PATRIC" id="fig|86416.3.peg.2194"/>
<dbReference type="STRING" id="86416.Clopa_2218"/>
<keyword evidence="2" id="KW-1185">Reference proteome</keyword>
<organism evidence="1 2">
    <name type="scientific">Clostridium pasteurianum BC1</name>
    <dbReference type="NCBI Taxonomy" id="86416"/>
    <lineage>
        <taxon>Bacteria</taxon>
        <taxon>Bacillati</taxon>
        <taxon>Bacillota</taxon>
        <taxon>Clostridia</taxon>
        <taxon>Eubacteriales</taxon>
        <taxon>Clostridiaceae</taxon>
        <taxon>Clostridium</taxon>
    </lineage>
</organism>
<dbReference type="Pfam" id="PF04816">
    <property type="entry name" value="TrmK"/>
    <property type="match status" value="1"/>
</dbReference>
<name>R4KBU7_CLOPA</name>
<dbReference type="GO" id="GO:0160105">
    <property type="term" value="F:tRNA (adenine(22)-N1)-methyltransferase activity"/>
    <property type="evidence" value="ECO:0007669"/>
    <property type="project" value="InterPro"/>
</dbReference>
<evidence type="ECO:0000313" key="1">
    <source>
        <dbReference type="EMBL" id="AGK97095.1"/>
    </source>
</evidence>
<accession>R4KBU7</accession>
<dbReference type="GO" id="GO:0032259">
    <property type="term" value="P:methylation"/>
    <property type="evidence" value="ECO:0007669"/>
    <property type="project" value="UniProtKB-KW"/>
</dbReference>
<proteinExistence type="predicted"/>
<dbReference type="Gene3D" id="3.40.50.150">
    <property type="entry name" value="Vaccinia Virus protein VP39"/>
    <property type="match status" value="1"/>
</dbReference>
<dbReference type="EMBL" id="CP003261">
    <property type="protein sequence ID" value="AGK97095.1"/>
    <property type="molecule type" value="Genomic_DNA"/>
</dbReference>
<gene>
    <name evidence="1" type="ORF">Clopa_2218</name>
</gene>
<reference evidence="1 2" key="1">
    <citation type="submission" date="2012-01" db="EMBL/GenBank/DDBJ databases">
        <title>Complete sequence of chromosome of Clostridium pasteurianum BC1.</title>
        <authorList>
            <consortium name="US DOE Joint Genome Institute"/>
            <person name="Lucas S."/>
            <person name="Han J."/>
            <person name="Lapidus A."/>
            <person name="Cheng J.-F."/>
            <person name="Goodwin L."/>
            <person name="Pitluck S."/>
            <person name="Peters L."/>
            <person name="Mikhailova N."/>
            <person name="Teshima H."/>
            <person name="Detter J.C."/>
            <person name="Han C."/>
            <person name="Tapia R."/>
            <person name="Land M."/>
            <person name="Hauser L."/>
            <person name="Kyrpides N."/>
            <person name="Ivanova N."/>
            <person name="Pagani I."/>
            <person name="Dunn J."/>
            <person name="Taghavi S."/>
            <person name="Francis A."/>
            <person name="van der Lelie D."/>
            <person name="Woyke T."/>
        </authorList>
    </citation>
    <scope>NUCLEOTIDE SEQUENCE [LARGE SCALE GENOMIC DNA]</scope>
    <source>
        <strain evidence="1 2">BC1</strain>
    </source>
</reference>
<dbReference type="Proteomes" id="UP000013523">
    <property type="component" value="Chromosome"/>
</dbReference>
<dbReference type="PIRSF" id="PIRSF018637">
    <property type="entry name" value="TrmK"/>
    <property type="match status" value="1"/>
</dbReference>
<evidence type="ECO:0000313" key="2">
    <source>
        <dbReference type="Proteomes" id="UP000013523"/>
    </source>
</evidence>
<dbReference type="RefSeq" id="WP_015615401.1">
    <property type="nucleotide sequence ID" value="NC_021182.1"/>
</dbReference>
<keyword evidence="1" id="KW-0489">Methyltransferase</keyword>
<sequence length="229" mass="26382">MDISNRLKSIANMVEKCECIADVGTDHAYLPIYLVEQGICNRAIASDINKGPVEKAKRNIYFSHRSEQIQCRLGAGLTTILPQEVNCAVIAGMGGNLIRDILEESIDVFKSLDYVILQPVQNVDVLRKYILENGYNIIDEELCVDENKYYEIIKIAYDSKLEKFDNIYCEISKKLLEKKHPLLKKYIFFKIRKYDKILTDINYTSKLAMSRKCELEGKVIKLKELLKCL</sequence>
<dbReference type="SUPFAM" id="SSF53335">
    <property type="entry name" value="S-adenosyl-L-methionine-dependent methyltransferases"/>
    <property type="match status" value="1"/>
</dbReference>
<dbReference type="AlphaFoldDB" id="R4KBU7"/>
<protein>
    <submittedName>
        <fullName evidence="1">Putative SAM-dependent methyltransferase</fullName>
    </submittedName>
</protein>
<dbReference type="PANTHER" id="PTHR38451">
    <property type="entry name" value="TRNA (ADENINE(22)-N(1))-METHYLTRANSFERASE"/>
    <property type="match status" value="1"/>
</dbReference>
<keyword evidence="1" id="KW-0808">Transferase</keyword>
<dbReference type="PANTHER" id="PTHR38451:SF1">
    <property type="entry name" value="TRNA (ADENINE(22)-N(1))-METHYLTRANSFERASE"/>
    <property type="match status" value="1"/>
</dbReference>
<dbReference type="InterPro" id="IPR029063">
    <property type="entry name" value="SAM-dependent_MTases_sf"/>
</dbReference>